<feature type="compositionally biased region" description="Basic and acidic residues" evidence="1">
    <location>
        <begin position="406"/>
        <end position="421"/>
    </location>
</feature>
<evidence type="ECO:0000313" key="5">
    <source>
        <dbReference type="Proteomes" id="UP000553632"/>
    </source>
</evidence>
<feature type="compositionally biased region" description="Low complexity" evidence="1">
    <location>
        <begin position="55"/>
        <end position="65"/>
    </location>
</feature>
<reference evidence="5 6" key="1">
    <citation type="submission" date="2020-04" db="EMBL/GenBank/DDBJ databases">
        <title>Perkinsus olseni comparative genomics.</title>
        <authorList>
            <person name="Bogema D.R."/>
        </authorList>
    </citation>
    <scope>NUCLEOTIDE SEQUENCE [LARGE SCALE GENOMIC DNA]</scope>
    <source>
        <strain evidence="3">ATCC PRA-205</strain>
        <strain evidence="4 5">ATCC PRA-207</strain>
    </source>
</reference>
<dbReference type="OMA" id="LELQTWT"/>
<dbReference type="AlphaFoldDB" id="A0A7J6QI74"/>
<keyword evidence="5" id="KW-1185">Reference proteome</keyword>
<keyword evidence="2" id="KW-1133">Transmembrane helix</keyword>
<evidence type="ECO:0000256" key="2">
    <source>
        <dbReference type="SAM" id="Phobius"/>
    </source>
</evidence>
<dbReference type="Proteomes" id="UP000553632">
    <property type="component" value="Unassembled WGS sequence"/>
</dbReference>
<feature type="compositionally biased region" description="Acidic residues" evidence="1">
    <location>
        <begin position="538"/>
        <end position="547"/>
    </location>
</feature>
<sequence>MHADRGASYEMVEEVSKMPGGVGVGSFMWYAFCIIALLLVVRLALGLTDTNEAAGQQSQPQQQRSSYRRKKKGGKRPRKKSPRERRLPIELKSALAAALALLRLLYESYKAAVSRHAHRGTLRAKDRSGQRKLTRRSEERVEYVHGGKMVDMDEASDSSVESESSTALEGRVAASGVSSLNNDVAVQASGEHHHETVDGGWITVERPYRRQQSNVSDSTSCSSSGRNAVVFGRYNRGGGGGGGRPTGLSRHQRSTSSGKRVPGYQPRNSKPNRSHQPRQQEEEEPSKATGSPRIYRVEEPKEHLSPYMRYSSETTKTLVDTRRSSSLKELLYSAASSSQGDMLPYDSLILGNSSSTAPSECNQVDESPTSALECCQSAEALHCPEWVQKLIEDSDDDDDSQGPGLDRQEQRQEPSRSEAVELHPGVPEFSPALSLVYKTLQPSGIWVGLNHLARKIGYAAGGWEMIWNLADVGWIELSDCGLYCRLGDAWGSYEAFSDPASTSSSSSSAPREFGDIESYAVYRGGSLDSEPDWQLCEGGEEPAEETYDLPRGRQPWQWGAPPPRGFANPPAMVIGLLK</sequence>
<proteinExistence type="predicted"/>
<dbReference type="EMBL" id="JABANM010029871">
    <property type="protein sequence ID" value="KAF4707240.1"/>
    <property type="molecule type" value="Genomic_DNA"/>
</dbReference>
<organism evidence="3 6">
    <name type="scientific">Perkinsus olseni</name>
    <name type="common">Perkinsus atlanticus</name>
    <dbReference type="NCBI Taxonomy" id="32597"/>
    <lineage>
        <taxon>Eukaryota</taxon>
        <taxon>Sar</taxon>
        <taxon>Alveolata</taxon>
        <taxon>Perkinsozoa</taxon>
        <taxon>Perkinsea</taxon>
        <taxon>Perkinsida</taxon>
        <taxon>Perkinsidae</taxon>
        <taxon>Perkinsus</taxon>
    </lineage>
</organism>
<keyword evidence="2" id="KW-0812">Transmembrane</keyword>
<evidence type="ECO:0000313" key="4">
    <source>
        <dbReference type="EMBL" id="KAF4731284.1"/>
    </source>
</evidence>
<feature type="transmembrane region" description="Helical" evidence="2">
    <location>
        <begin position="27"/>
        <end position="45"/>
    </location>
</feature>
<dbReference type="Proteomes" id="UP000574390">
    <property type="component" value="Unassembled WGS sequence"/>
</dbReference>
<comment type="caution">
    <text evidence="3">The sequence shown here is derived from an EMBL/GenBank/DDBJ whole genome shotgun (WGS) entry which is preliminary data.</text>
</comment>
<gene>
    <name evidence="3" type="ORF">FOZ62_002882</name>
    <name evidence="4" type="ORF">FOZ63_008938</name>
</gene>
<dbReference type="EMBL" id="JABANO010018766">
    <property type="protein sequence ID" value="KAF4731284.1"/>
    <property type="molecule type" value="Genomic_DNA"/>
</dbReference>
<evidence type="ECO:0000313" key="6">
    <source>
        <dbReference type="Proteomes" id="UP000574390"/>
    </source>
</evidence>
<protein>
    <submittedName>
        <fullName evidence="3">Uncharacterized protein</fullName>
    </submittedName>
</protein>
<name>A0A7J6QI74_PEROL</name>
<feature type="region of interest" description="Disordered" evidence="1">
    <location>
        <begin position="393"/>
        <end position="423"/>
    </location>
</feature>
<evidence type="ECO:0000313" key="3">
    <source>
        <dbReference type="EMBL" id="KAF4707240.1"/>
    </source>
</evidence>
<feature type="compositionally biased region" description="Gly residues" evidence="1">
    <location>
        <begin position="235"/>
        <end position="245"/>
    </location>
</feature>
<feature type="compositionally biased region" description="Basic and acidic residues" evidence="1">
    <location>
        <begin position="295"/>
        <end position="304"/>
    </location>
</feature>
<feature type="region of interest" description="Disordered" evidence="1">
    <location>
        <begin position="117"/>
        <end position="176"/>
    </location>
</feature>
<evidence type="ECO:0000256" key="1">
    <source>
        <dbReference type="SAM" id="MobiDB-lite"/>
    </source>
</evidence>
<feature type="region of interest" description="Disordered" evidence="1">
    <location>
        <begin position="210"/>
        <end position="310"/>
    </location>
</feature>
<feature type="compositionally biased region" description="Low complexity" evidence="1">
    <location>
        <begin position="213"/>
        <end position="224"/>
    </location>
</feature>
<feature type="compositionally biased region" description="Basic and acidic residues" evidence="1">
    <location>
        <begin position="123"/>
        <end position="151"/>
    </location>
</feature>
<keyword evidence="2" id="KW-0472">Membrane</keyword>
<feature type="compositionally biased region" description="Basic residues" evidence="1">
    <location>
        <begin position="66"/>
        <end position="83"/>
    </location>
</feature>
<accession>A0A7J6QI74</accession>
<feature type="region of interest" description="Disordered" evidence="1">
    <location>
        <begin position="537"/>
        <end position="564"/>
    </location>
</feature>
<feature type="region of interest" description="Disordered" evidence="1">
    <location>
        <begin position="51"/>
        <end position="87"/>
    </location>
</feature>